<dbReference type="PANTHER" id="PTHR34544">
    <property type="entry name" value="OSJNBA0006B20.18 PROTEIN"/>
    <property type="match status" value="1"/>
</dbReference>
<keyword evidence="2" id="KW-1185">Reference proteome</keyword>
<dbReference type="PANTHER" id="PTHR34544:SF1">
    <property type="entry name" value="OS04G0438300 PROTEIN"/>
    <property type="match status" value="1"/>
</dbReference>
<dbReference type="AlphaFoldDB" id="A0A2I0AG74"/>
<dbReference type="OrthoDB" id="1100432at2759"/>
<gene>
    <name evidence="1" type="ORF">AXF42_Ash000385</name>
</gene>
<evidence type="ECO:0000313" key="1">
    <source>
        <dbReference type="EMBL" id="PKA54550.1"/>
    </source>
</evidence>
<name>A0A2I0AG74_9ASPA</name>
<protein>
    <submittedName>
        <fullName evidence="1">Uncharacterized protein</fullName>
    </submittedName>
</protein>
<dbReference type="EMBL" id="KZ451982">
    <property type="protein sequence ID" value="PKA54550.1"/>
    <property type="molecule type" value="Genomic_DNA"/>
</dbReference>
<reference evidence="1 2" key="1">
    <citation type="journal article" date="2017" name="Nature">
        <title>The Apostasia genome and the evolution of orchids.</title>
        <authorList>
            <person name="Zhang G.Q."/>
            <person name="Liu K.W."/>
            <person name="Li Z."/>
            <person name="Lohaus R."/>
            <person name="Hsiao Y.Y."/>
            <person name="Niu S.C."/>
            <person name="Wang J.Y."/>
            <person name="Lin Y.C."/>
            <person name="Xu Q."/>
            <person name="Chen L.J."/>
            <person name="Yoshida K."/>
            <person name="Fujiwara S."/>
            <person name="Wang Z.W."/>
            <person name="Zhang Y.Q."/>
            <person name="Mitsuda N."/>
            <person name="Wang M."/>
            <person name="Liu G.H."/>
            <person name="Pecoraro L."/>
            <person name="Huang H.X."/>
            <person name="Xiao X.J."/>
            <person name="Lin M."/>
            <person name="Wu X.Y."/>
            <person name="Wu W.L."/>
            <person name="Chen Y.Y."/>
            <person name="Chang S.B."/>
            <person name="Sakamoto S."/>
            <person name="Ohme-Takagi M."/>
            <person name="Yagi M."/>
            <person name="Zeng S.J."/>
            <person name="Shen C.Y."/>
            <person name="Yeh C.M."/>
            <person name="Luo Y.B."/>
            <person name="Tsai W.C."/>
            <person name="Van de Peer Y."/>
            <person name="Liu Z.J."/>
        </authorList>
    </citation>
    <scope>NUCLEOTIDE SEQUENCE [LARGE SCALE GENOMIC DNA]</scope>
    <source>
        <strain evidence="2">cv. Shenzhen</strain>
        <tissue evidence="1">Stem</tissue>
    </source>
</reference>
<organism evidence="1 2">
    <name type="scientific">Apostasia shenzhenica</name>
    <dbReference type="NCBI Taxonomy" id="1088818"/>
    <lineage>
        <taxon>Eukaryota</taxon>
        <taxon>Viridiplantae</taxon>
        <taxon>Streptophyta</taxon>
        <taxon>Embryophyta</taxon>
        <taxon>Tracheophyta</taxon>
        <taxon>Spermatophyta</taxon>
        <taxon>Magnoliopsida</taxon>
        <taxon>Liliopsida</taxon>
        <taxon>Asparagales</taxon>
        <taxon>Orchidaceae</taxon>
        <taxon>Apostasioideae</taxon>
        <taxon>Apostasia</taxon>
    </lineage>
</organism>
<dbReference type="Proteomes" id="UP000236161">
    <property type="component" value="Unassembled WGS sequence"/>
</dbReference>
<evidence type="ECO:0000313" key="2">
    <source>
        <dbReference type="Proteomes" id="UP000236161"/>
    </source>
</evidence>
<accession>A0A2I0AG74</accession>
<dbReference type="STRING" id="1088818.A0A2I0AG74"/>
<proteinExistence type="predicted"/>
<sequence>MDLASGTALNLGHLPHRFSSCSFPFPQLQLQPTSPASRPFFIGFWPNYQRHSPVYCAKKKESTTRFVPKEIIFEEEEVGNTEGEGALGGVEDEEEEVIEDLGDEILADDTEGFEDDFVDEDDCANPQVGDGGGGGGISLAGTWWDQKALTLAEEVSQSFNGDLKIYAFKTLANSSIRVRIEKMSCNCCWIKRSVKELCQMIYH</sequence>